<proteinExistence type="inferred from homology"/>
<comment type="function">
    <text evidence="7">Catalyzes the transfer of the enolpyruvyl moiety of phosphoenolpyruvate (PEP) to the 5-hydroxyl of shikimate-3-phosphate (S3P) to produce enolpyruvyl shikimate-3-phosphate and inorganic phosphate.</text>
</comment>
<dbReference type="UniPathway" id="UPA00053">
    <property type="reaction ID" value="UER00089"/>
</dbReference>
<dbReference type="CDD" id="cd01556">
    <property type="entry name" value="EPSP_synthase"/>
    <property type="match status" value="1"/>
</dbReference>
<comment type="caution">
    <text evidence="7">Lacks conserved residue(s) required for the propagation of feature annotation.</text>
</comment>
<feature type="domain" description="Enolpyruvate transferase" evidence="8">
    <location>
        <begin position="7"/>
        <end position="409"/>
    </location>
</feature>
<feature type="binding site" evidence="7">
    <location>
        <position position="25"/>
    </location>
    <ligand>
        <name>3-phosphoshikimate</name>
        <dbReference type="ChEBI" id="CHEBI:145989"/>
    </ligand>
</feature>
<comment type="subcellular location">
    <subcellularLocation>
        <location evidence="7">Cytoplasm</location>
    </subcellularLocation>
</comment>
<dbReference type="GO" id="GO:0009073">
    <property type="term" value="P:aromatic amino acid family biosynthetic process"/>
    <property type="evidence" value="ECO:0007669"/>
    <property type="project" value="UniProtKB-KW"/>
</dbReference>
<comment type="similarity">
    <text evidence="2 7">Belongs to the EPSP synthase family.</text>
</comment>
<feature type="binding site" evidence="7">
    <location>
        <position position="89"/>
    </location>
    <ligand>
        <name>phosphoenolpyruvate</name>
        <dbReference type="ChEBI" id="CHEBI:58702"/>
    </ligand>
</feature>
<feature type="binding site" evidence="7">
    <location>
        <position position="301"/>
    </location>
    <ligand>
        <name>3-phosphoshikimate</name>
        <dbReference type="ChEBI" id="CHEBI:145989"/>
    </ligand>
</feature>
<keyword evidence="4 7" id="KW-0808">Transferase</keyword>
<evidence type="ECO:0000256" key="5">
    <source>
        <dbReference type="ARBA" id="ARBA00023141"/>
    </source>
</evidence>
<accession>A0A4Y1WXW8</accession>
<dbReference type="GO" id="GO:0008652">
    <property type="term" value="P:amino acid biosynthetic process"/>
    <property type="evidence" value="ECO:0007669"/>
    <property type="project" value="UniProtKB-KW"/>
</dbReference>
<sequence>MDKTVPQGRVKGTLTPPCSKSYAQRALAAALLTEGESCLRNLEYCDDTRAALRCIETLGASVRGADGGTLTIRGGLRPRGSILRVGESGLSTRLFTPIAALCDMPVTIEGEGTLLSRPMHMMTAPLRALGVEIADTGGRLPLRVRGPIRGGEVAVDGSVSSQFITGLLLALPRAERDTTLYVRRAVSTPYLDMTLATAARFGVEISQRDYEEFYIPGGQRYEPADFAIEGDWSAAAMLLVMGATAGEITVRNVSMLSKQADTAVCTALARAGAAVIHEGQAVTAAHRPLHAFEFDATHCPDLFPALAALAAAAEGVSTIRGTSRLEYKECNRAEAIRDEYAKLGIEVDTSEEDVMRIRGGAIRSARVRSYGDHRMAMSLAVAALRSDGEVEIEGAESVAKSYPDFFGDLERVRI</sequence>
<feature type="active site" description="Proton acceptor" evidence="7">
    <location>
        <position position="301"/>
    </location>
</feature>
<dbReference type="KEGG" id="ada:A5CPEGH6_05710"/>
<feature type="binding site" evidence="7">
    <location>
        <position position="117"/>
    </location>
    <ligand>
        <name>phosphoenolpyruvate</name>
        <dbReference type="ChEBI" id="CHEBI:58702"/>
    </ligand>
</feature>
<keyword evidence="3 7" id="KW-0028">Amino-acid biosynthesis</keyword>
<comment type="subunit">
    <text evidence="7">Monomer.</text>
</comment>
<dbReference type="GeneID" id="98672543"/>
<feature type="binding site" evidence="7">
    <location>
        <position position="160"/>
    </location>
    <ligand>
        <name>3-phosphoshikimate</name>
        <dbReference type="ChEBI" id="CHEBI:145989"/>
    </ligand>
</feature>
<reference evidence="10" key="1">
    <citation type="submission" date="2019-06" db="EMBL/GenBank/DDBJ databases">
        <title>Alistipes onderdonkii subsp. vulgaris subsp. nov., Alistipes dispar sp. nov. and Alistipes communis sp. nov., isolated from human faeces, and creation of Alistipes onderdonkii subsp. onderdonkii subsp. nov.</title>
        <authorList>
            <person name="Sakamoto M."/>
            <person name="Ikeyama N."/>
            <person name="Ogata Y."/>
            <person name="Suda W."/>
            <person name="Iino T."/>
            <person name="Hattori M."/>
            <person name="Ohkuma M."/>
        </authorList>
    </citation>
    <scope>NUCLEOTIDE SEQUENCE [LARGE SCALE GENOMIC DNA]</scope>
    <source>
        <strain evidence="10">5CPEGH6</strain>
    </source>
</reference>
<dbReference type="EC" id="2.5.1.19" evidence="7"/>
<feature type="binding site" evidence="7">
    <location>
        <position position="332"/>
    </location>
    <ligand>
        <name>phosphoenolpyruvate</name>
        <dbReference type="ChEBI" id="CHEBI:58702"/>
    </ligand>
</feature>
<dbReference type="PIRSF" id="PIRSF000505">
    <property type="entry name" value="EPSPS"/>
    <property type="match status" value="1"/>
</dbReference>
<evidence type="ECO:0000256" key="3">
    <source>
        <dbReference type="ARBA" id="ARBA00022605"/>
    </source>
</evidence>
<feature type="binding site" evidence="7">
    <location>
        <position position="188"/>
    </location>
    <ligand>
        <name>3-phosphoshikimate</name>
        <dbReference type="ChEBI" id="CHEBI:145989"/>
    </ligand>
</feature>
<protein>
    <recommendedName>
        <fullName evidence="7">3-phosphoshikimate 1-carboxyvinyltransferase</fullName>
        <ecNumber evidence="7">2.5.1.19</ecNumber>
    </recommendedName>
    <alternativeName>
        <fullName evidence="7">5-enolpyruvylshikimate-3-phosphate synthase</fullName>
        <shortName evidence="7">EPSP synthase</shortName>
        <shortName evidence="7">EPSPS</shortName>
    </alternativeName>
</protein>
<dbReference type="GO" id="GO:0003866">
    <property type="term" value="F:3-phosphoshikimate 1-carboxyvinyltransferase activity"/>
    <property type="evidence" value="ECO:0007669"/>
    <property type="project" value="UniProtKB-UniRule"/>
</dbReference>
<dbReference type="GO" id="GO:0009423">
    <property type="term" value="P:chorismate biosynthetic process"/>
    <property type="evidence" value="ECO:0007669"/>
    <property type="project" value="UniProtKB-UniRule"/>
</dbReference>
<gene>
    <name evidence="7 9" type="primary">aroA</name>
    <name evidence="9" type="ORF">A5CPEGH6_05710</name>
</gene>
<dbReference type="EMBL" id="AP019736">
    <property type="protein sequence ID" value="BBL05933.1"/>
    <property type="molecule type" value="Genomic_DNA"/>
</dbReference>
<dbReference type="InterPro" id="IPR006264">
    <property type="entry name" value="EPSP_synthase"/>
</dbReference>
<comment type="catalytic activity">
    <reaction evidence="6">
        <text>3-phosphoshikimate + phosphoenolpyruvate = 5-O-(1-carboxyvinyl)-3-phosphoshikimate + phosphate</text>
        <dbReference type="Rhea" id="RHEA:21256"/>
        <dbReference type="ChEBI" id="CHEBI:43474"/>
        <dbReference type="ChEBI" id="CHEBI:57701"/>
        <dbReference type="ChEBI" id="CHEBI:58702"/>
        <dbReference type="ChEBI" id="CHEBI:145989"/>
        <dbReference type="EC" id="2.5.1.19"/>
    </reaction>
    <physiologicalReaction direction="left-to-right" evidence="6">
        <dbReference type="Rhea" id="RHEA:21257"/>
    </physiologicalReaction>
</comment>
<dbReference type="Gene3D" id="3.65.10.10">
    <property type="entry name" value="Enolpyruvate transferase domain"/>
    <property type="match status" value="2"/>
</dbReference>
<name>A0A4Y1WXW8_9BACT</name>
<dbReference type="SUPFAM" id="SSF55205">
    <property type="entry name" value="EPT/RTPC-like"/>
    <property type="match status" value="1"/>
</dbReference>
<keyword evidence="7" id="KW-0963">Cytoplasm</keyword>
<dbReference type="PANTHER" id="PTHR21090:SF5">
    <property type="entry name" value="PENTAFUNCTIONAL AROM POLYPEPTIDE"/>
    <property type="match status" value="1"/>
</dbReference>
<keyword evidence="5 7" id="KW-0057">Aromatic amino acid biosynthesis</keyword>
<dbReference type="InterPro" id="IPR001986">
    <property type="entry name" value="Enolpyruvate_Tfrase_dom"/>
</dbReference>
<feature type="binding site" evidence="7">
    <location>
        <position position="20"/>
    </location>
    <ligand>
        <name>phosphoenolpyruvate</name>
        <dbReference type="ChEBI" id="CHEBI:58702"/>
    </ligand>
</feature>
<dbReference type="Proteomes" id="UP000319374">
    <property type="component" value="Chromosome"/>
</dbReference>
<evidence type="ECO:0000256" key="1">
    <source>
        <dbReference type="ARBA" id="ARBA00004811"/>
    </source>
</evidence>
<feature type="binding site" evidence="7">
    <location>
        <position position="328"/>
    </location>
    <ligand>
        <name>3-phosphoshikimate</name>
        <dbReference type="ChEBI" id="CHEBI:145989"/>
    </ligand>
</feature>
<dbReference type="Pfam" id="PF00275">
    <property type="entry name" value="EPSP_synthase"/>
    <property type="match status" value="1"/>
</dbReference>
<dbReference type="NCBIfam" id="TIGR01356">
    <property type="entry name" value="aroA"/>
    <property type="match status" value="1"/>
</dbReference>
<keyword evidence="10" id="KW-1185">Reference proteome</keyword>
<feature type="binding site" evidence="7">
    <location>
        <position position="20"/>
    </location>
    <ligand>
        <name>3-phosphoshikimate</name>
        <dbReference type="ChEBI" id="CHEBI:145989"/>
    </ligand>
</feature>
<evidence type="ECO:0000256" key="2">
    <source>
        <dbReference type="ARBA" id="ARBA00009948"/>
    </source>
</evidence>
<comment type="pathway">
    <text evidence="1 7">Metabolic intermediate biosynthesis; chorismate biosynthesis; chorismate from D-erythrose 4-phosphate and phosphoenolpyruvate: step 6/7.</text>
</comment>
<feature type="binding site" evidence="7">
    <location>
        <position position="162"/>
    </location>
    <ligand>
        <name>3-phosphoshikimate</name>
        <dbReference type="ChEBI" id="CHEBI:145989"/>
    </ligand>
</feature>
<feature type="binding site" evidence="7">
    <location>
        <position position="21"/>
    </location>
    <ligand>
        <name>3-phosphoshikimate</name>
        <dbReference type="ChEBI" id="CHEBI:145989"/>
    </ligand>
</feature>
<organism evidence="9 10">
    <name type="scientific">Alistipes dispar</name>
    <dbReference type="NCBI Taxonomy" id="2585119"/>
    <lineage>
        <taxon>Bacteria</taxon>
        <taxon>Pseudomonadati</taxon>
        <taxon>Bacteroidota</taxon>
        <taxon>Bacteroidia</taxon>
        <taxon>Bacteroidales</taxon>
        <taxon>Rikenellaceae</taxon>
        <taxon>Alistipes</taxon>
    </lineage>
</organism>
<dbReference type="AlphaFoldDB" id="A0A4Y1WXW8"/>
<dbReference type="PANTHER" id="PTHR21090">
    <property type="entry name" value="AROM/DEHYDROQUINATE SYNTHASE"/>
    <property type="match status" value="1"/>
</dbReference>
<dbReference type="RefSeq" id="WP_141427796.1">
    <property type="nucleotide sequence ID" value="NZ_AP019736.1"/>
</dbReference>
<feature type="binding site" evidence="7">
    <location>
        <position position="400"/>
    </location>
    <ligand>
        <name>phosphoenolpyruvate</name>
        <dbReference type="ChEBI" id="CHEBI:58702"/>
    </ligand>
</feature>
<evidence type="ECO:0000313" key="10">
    <source>
        <dbReference type="Proteomes" id="UP000319374"/>
    </source>
</evidence>
<dbReference type="OrthoDB" id="9809920at2"/>
<feature type="binding site" evidence="7">
    <location>
        <position position="162"/>
    </location>
    <ligand>
        <name>phosphoenolpyruvate</name>
        <dbReference type="ChEBI" id="CHEBI:58702"/>
    </ligand>
</feature>
<evidence type="ECO:0000256" key="6">
    <source>
        <dbReference type="ARBA" id="ARBA00044633"/>
    </source>
</evidence>
<dbReference type="GO" id="GO:0005737">
    <property type="term" value="C:cytoplasm"/>
    <property type="evidence" value="ECO:0007669"/>
    <property type="project" value="UniProtKB-SubCell"/>
</dbReference>
<dbReference type="InterPro" id="IPR036968">
    <property type="entry name" value="Enolpyruvate_Tfrase_sf"/>
</dbReference>
<feature type="binding site" evidence="7">
    <location>
        <position position="161"/>
    </location>
    <ligand>
        <name>3-phosphoshikimate</name>
        <dbReference type="ChEBI" id="CHEBI:145989"/>
    </ligand>
</feature>
<dbReference type="HAMAP" id="MF_00210">
    <property type="entry name" value="EPSP_synth"/>
    <property type="match status" value="1"/>
</dbReference>
<evidence type="ECO:0000313" key="9">
    <source>
        <dbReference type="EMBL" id="BBL05933.1"/>
    </source>
</evidence>
<evidence type="ECO:0000256" key="7">
    <source>
        <dbReference type="HAMAP-Rule" id="MF_00210"/>
    </source>
</evidence>
<evidence type="ECO:0000259" key="8">
    <source>
        <dbReference type="Pfam" id="PF00275"/>
    </source>
</evidence>
<feature type="binding site" evidence="7">
    <location>
        <position position="374"/>
    </location>
    <ligand>
        <name>phosphoenolpyruvate</name>
        <dbReference type="ChEBI" id="CHEBI:58702"/>
    </ligand>
</feature>
<dbReference type="InterPro" id="IPR013792">
    <property type="entry name" value="RNA3'P_cycl/enolpyr_Trfase_a/b"/>
</dbReference>
<evidence type="ECO:0000256" key="4">
    <source>
        <dbReference type="ARBA" id="ARBA00022679"/>
    </source>
</evidence>